<keyword evidence="1" id="KW-0812">Transmembrane</keyword>
<organism evidence="2 3">
    <name type="scientific">Methylobacterium cerastii</name>
    <dbReference type="NCBI Taxonomy" id="932741"/>
    <lineage>
        <taxon>Bacteria</taxon>
        <taxon>Pseudomonadati</taxon>
        <taxon>Pseudomonadota</taxon>
        <taxon>Alphaproteobacteria</taxon>
        <taxon>Hyphomicrobiales</taxon>
        <taxon>Methylobacteriaceae</taxon>
        <taxon>Methylobacterium</taxon>
    </lineage>
</organism>
<evidence type="ECO:0000313" key="2">
    <source>
        <dbReference type="EMBL" id="GJD47032.1"/>
    </source>
</evidence>
<evidence type="ECO:0008006" key="4">
    <source>
        <dbReference type="Google" id="ProtNLM"/>
    </source>
</evidence>
<reference evidence="2 3" key="1">
    <citation type="journal article" date="2021" name="Front. Microbiol.">
        <title>Comprehensive Comparative Genomics and Phenotyping of Methylobacterium Species.</title>
        <authorList>
            <person name="Alessa O."/>
            <person name="Ogura Y."/>
            <person name="Fujitani Y."/>
            <person name="Takami H."/>
            <person name="Hayashi T."/>
            <person name="Sahin N."/>
            <person name="Tani A."/>
        </authorList>
    </citation>
    <scope>NUCLEOTIDE SEQUENCE [LARGE SCALE GENOMIC DNA]</scope>
    <source>
        <strain evidence="2 3">DSM 23679</strain>
    </source>
</reference>
<name>A0ABQ4QQY7_9HYPH</name>
<dbReference type="RefSeq" id="WP_306422448.1">
    <property type="nucleotide sequence ID" value="NZ_BPQG01000110.1"/>
</dbReference>
<feature type="transmembrane region" description="Helical" evidence="1">
    <location>
        <begin position="26"/>
        <end position="48"/>
    </location>
</feature>
<accession>A0ABQ4QQY7</accession>
<keyword evidence="1" id="KW-0472">Membrane</keyword>
<gene>
    <name evidence="2" type="ORF">AFCDBAGC_4917</name>
</gene>
<dbReference type="EMBL" id="BPQG01000110">
    <property type="protein sequence ID" value="GJD47032.1"/>
    <property type="molecule type" value="Genomic_DNA"/>
</dbReference>
<protein>
    <recommendedName>
        <fullName evidence="4">Peptidase inhibitor family I36 protein</fullName>
    </recommendedName>
</protein>
<keyword evidence="3" id="KW-1185">Reference proteome</keyword>
<proteinExistence type="predicted"/>
<sequence length="212" mass="22298">MAMAVGLDAGPAEQGGGQVRAVSKRWIALFVALAAGWGILFGYSLTFLNEDMPFRPAAAALPEPPAFGFPPLPQPVVAAVQAPTAPSPSVAVEPQAAPVAAAPMPAPAPVPRMDRAEYVGTWGPTEAACGRRSRRRGYIPATITPDRASAGRTICSFHDGRRTGNAWVMAADCADRGRRWSSQVRLVVDGDRLTWTSGKGTASYVRCGRRAG</sequence>
<keyword evidence="1" id="KW-1133">Transmembrane helix</keyword>
<evidence type="ECO:0000256" key="1">
    <source>
        <dbReference type="SAM" id="Phobius"/>
    </source>
</evidence>
<dbReference type="Proteomes" id="UP001055117">
    <property type="component" value="Unassembled WGS sequence"/>
</dbReference>
<comment type="caution">
    <text evidence="2">The sequence shown here is derived from an EMBL/GenBank/DDBJ whole genome shotgun (WGS) entry which is preliminary data.</text>
</comment>
<evidence type="ECO:0000313" key="3">
    <source>
        <dbReference type="Proteomes" id="UP001055117"/>
    </source>
</evidence>